<dbReference type="InterPro" id="IPR036638">
    <property type="entry name" value="HLH_DNA-bd_sf"/>
</dbReference>
<dbReference type="GO" id="GO:0010052">
    <property type="term" value="P:guard cell differentiation"/>
    <property type="evidence" value="ECO:0007669"/>
    <property type="project" value="InterPro"/>
</dbReference>
<evidence type="ECO:0000256" key="1">
    <source>
        <dbReference type="ARBA" id="ARBA00004123"/>
    </source>
</evidence>
<dbReference type="EMBL" id="BTGU01000010">
    <property type="protein sequence ID" value="GMN40061.1"/>
    <property type="molecule type" value="Genomic_DNA"/>
</dbReference>
<dbReference type="GO" id="GO:0046983">
    <property type="term" value="F:protein dimerization activity"/>
    <property type="evidence" value="ECO:0007669"/>
    <property type="project" value="InterPro"/>
</dbReference>
<protein>
    <recommendedName>
        <fullName evidence="7">BHLH domain-containing protein</fullName>
    </recommendedName>
</protein>
<dbReference type="Pfam" id="PF00010">
    <property type="entry name" value="HLH"/>
    <property type="match status" value="1"/>
</dbReference>
<feature type="compositionally biased region" description="Basic residues" evidence="6">
    <location>
        <begin position="134"/>
        <end position="144"/>
    </location>
</feature>
<dbReference type="GO" id="GO:0003677">
    <property type="term" value="F:DNA binding"/>
    <property type="evidence" value="ECO:0007669"/>
    <property type="project" value="UniProtKB-KW"/>
</dbReference>
<dbReference type="GO" id="GO:0003700">
    <property type="term" value="F:DNA-binding transcription factor activity"/>
    <property type="evidence" value="ECO:0007669"/>
    <property type="project" value="InterPro"/>
</dbReference>
<feature type="domain" description="BHLH" evidence="7">
    <location>
        <begin position="152"/>
        <end position="203"/>
    </location>
</feature>
<evidence type="ECO:0000313" key="8">
    <source>
        <dbReference type="EMBL" id="GMN40061.1"/>
    </source>
</evidence>
<gene>
    <name evidence="8" type="ORF">TIFTF001_009284</name>
</gene>
<evidence type="ECO:0000256" key="4">
    <source>
        <dbReference type="ARBA" id="ARBA00023163"/>
    </source>
</evidence>
<dbReference type="GO" id="GO:0045893">
    <property type="term" value="P:positive regulation of DNA-templated transcription"/>
    <property type="evidence" value="ECO:0007669"/>
    <property type="project" value="TreeGrafter"/>
</dbReference>
<evidence type="ECO:0000259" key="7">
    <source>
        <dbReference type="PROSITE" id="PS50888"/>
    </source>
</evidence>
<dbReference type="PANTHER" id="PTHR46684:SF16">
    <property type="entry name" value="TRANSCRIPTION FACTOR BHLH67-LIKE ISOFORM X2"/>
    <property type="match status" value="1"/>
</dbReference>
<sequence length="373" mass="41987">MALETVVYSQDPFGYGCKDFSLLASAPPGGANWGCDFGLQQQQQHHHHHELDEEEEEDKSLVAIFDHNHIMDQTVHADWNYYSSAPNSVPHNNIITSEFGMSSEPNSSPDEACTVGQSYSPPGPADLPPTATVGRRKRRRTRSSKNKEELENQRMTHIAVERNRRKQMNEYLAILRSLMPQSYVQRGDQASIIGGAINFVKELEQFLQTAESKHKRTKLIKQDQDDDIGFSSSSSPLAEFFTFPQYSTQATAHQFCNAPEIRDSVNISHNHHNNKNNNSQLAAAADIEVTMVDSHANLKILSKKRPRLLLKMVADLQALRFSILHLNVTTVDQMVLYSVSVKIEEGCELNTVDEIAAAVNQMLRRIQEEPAFT</sequence>
<dbReference type="Proteomes" id="UP001187192">
    <property type="component" value="Unassembled WGS sequence"/>
</dbReference>
<dbReference type="CDD" id="cd11448">
    <property type="entry name" value="bHLH_AtFAMA_like"/>
    <property type="match status" value="1"/>
</dbReference>
<dbReference type="SMART" id="SM00353">
    <property type="entry name" value="HLH"/>
    <property type="match status" value="1"/>
</dbReference>
<dbReference type="Gene3D" id="4.10.280.10">
    <property type="entry name" value="Helix-loop-helix DNA-binding domain"/>
    <property type="match status" value="1"/>
</dbReference>
<feature type="region of interest" description="Disordered" evidence="6">
    <location>
        <begin position="95"/>
        <end position="152"/>
    </location>
</feature>
<accession>A0AA88D2G2</accession>
<name>A0AA88D2G2_FICCA</name>
<proteinExistence type="predicted"/>
<evidence type="ECO:0000256" key="6">
    <source>
        <dbReference type="SAM" id="MobiDB-lite"/>
    </source>
</evidence>
<comment type="caution">
    <text evidence="8">The sequence shown here is derived from an EMBL/GenBank/DDBJ whole genome shotgun (WGS) entry which is preliminary data.</text>
</comment>
<dbReference type="InterPro" id="IPR044283">
    <property type="entry name" value="FAMA/SPEECHLESS/MUTE-like"/>
</dbReference>
<keyword evidence="3" id="KW-0238">DNA-binding</keyword>
<dbReference type="PROSITE" id="PS50888">
    <property type="entry name" value="BHLH"/>
    <property type="match status" value="1"/>
</dbReference>
<evidence type="ECO:0000256" key="2">
    <source>
        <dbReference type="ARBA" id="ARBA00023015"/>
    </source>
</evidence>
<comment type="subcellular location">
    <subcellularLocation>
        <location evidence="1">Nucleus</location>
    </subcellularLocation>
</comment>
<keyword evidence="5" id="KW-0539">Nucleus</keyword>
<keyword evidence="4" id="KW-0804">Transcription</keyword>
<reference evidence="8" key="1">
    <citation type="submission" date="2023-07" db="EMBL/GenBank/DDBJ databases">
        <title>draft genome sequence of fig (Ficus carica).</title>
        <authorList>
            <person name="Takahashi T."/>
            <person name="Nishimura K."/>
        </authorList>
    </citation>
    <scope>NUCLEOTIDE SEQUENCE</scope>
</reference>
<dbReference type="InterPro" id="IPR011598">
    <property type="entry name" value="bHLH_dom"/>
</dbReference>
<evidence type="ECO:0000313" key="9">
    <source>
        <dbReference type="Proteomes" id="UP001187192"/>
    </source>
</evidence>
<dbReference type="GO" id="GO:0005634">
    <property type="term" value="C:nucleus"/>
    <property type="evidence" value="ECO:0007669"/>
    <property type="project" value="UniProtKB-SubCell"/>
</dbReference>
<keyword evidence="2" id="KW-0805">Transcription regulation</keyword>
<dbReference type="PANTHER" id="PTHR46684">
    <property type="entry name" value="TRANSCRIPTION FACTOR FAMA"/>
    <property type="match status" value="1"/>
</dbReference>
<evidence type="ECO:0000256" key="5">
    <source>
        <dbReference type="ARBA" id="ARBA00023242"/>
    </source>
</evidence>
<keyword evidence="9" id="KW-1185">Reference proteome</keyword>
<feature type="compositionally biased region" description="Polar residues" evidence="6">
    <location>
        <begin position="95"/>
        <end position="120"/>
    </location>
</feature>
<evidence type="ECO:0000256" key="3">
    <source>
        <dbReference type="ARBA" id="ARBA00023125"/>
    </source>
</evidence>
<dbReference type="SUPFAM" id="SSF47459">
    <property type="entry name" value="HLH, helix-loop-helix DNA-binding domain"/>
    <property type="match status" value="1"/>
</dbReference>
<dbReference type="AlphaFoldDB" id="A0AA88D2G2"/>
<organism evidence="8 9">
    <name type="scientific">Ficus carica</name>
    <name type="common">Common fig</name>
    <dbReference type="NCBI Taxonomy" id="3494"/>
    <lineage>
        <taxon>Eukaryota</taxon>
        <taxon>Viridiplantae</taxon>
        <taxon>Streptophyta</taxon>
        <taxon>Embryophyta</taxon>
        <taxon>Tracheophyta</taxon>
        <taxon>Spermatophyta</taxon>
        <taxon>Magnoliopsida</taxon>
        <taxon>eudicotyledons</taxon>
        <taxon>Gunneridae</taxon>
        <taxon>Pentapetalae</taxon>
        <taxon>rosids</taxon>
        <taxon>fabids</taxon>
        <taxon>Rosales</taxon>
        <taxon>Moraceae</taxon>
        <taxon>Ficeae</taxon>
        <taxon>Ficus</taxon>
    </lineage>
</organism>